<reference evidence="2 3" key="1">
    <citation type="submission" date="2024-03" db="EMBL/GenBank/DDBJ databases">
        <title>Human intestinal bacterial collection.</title>
        <authorList>
            <person name="Pauvert C."/>
            <person name="Hitch T.C.A."/>
            <person name="Clavel T."/>
        </authorList>
    </citation>
    <scope>NUCLEOTIDE SEQUENCE [LARGE SCALE GENOMIC DNA]</scope>
    <source>
        <strain evidence="2 3">CLA-AA-H255</strain>
    </source>
</reference>
<protein>
    <submittedName>
        <fullName evidence="2">Cytosine deaminase</fullName>
    </submittedName>
</protein>
<name>A0ABV1C0H6_9FIRM</name>
<dbReference type="CDD" id="cd01293">
    <property type="entry name" value="Bact_CD"/>
    <property type="match status" value="1"/>
</dbReference>
<dbReference type="PANTHER" id="PTHR32027">
    <property type="entry name" value="CYTOSINE DEAMINASE"/>
    <property type="match status" value="1"/>
</dbReference>
<dbReference type="Gene3D" id="3.20.20.140">
    <property type="entry name" value="Metal-dependent hydrolases"/>
    <property type="match status" value="1"/>
</dbReference>
<dbReference type="InterPro" id="IPR011059">
    <property type="entry name" value="Metal-dep_hydrolase_composite"/>
</dbReference>
<dbReference type="RefSeq" id="WP_349153933.1">
    <property type="nucleotide sequence ID" value="NZ_DAWCMB010000053.1"/>
</dbReference>
<accession>A0ABV1C0H6</accession>
<dbReference type="SUPFAM" id="SSF51338">
    <property type="entry name" value="Composite domain of metallo-dependent hydrolases"/>
    <property type="match status" value="1"/>
</dbReference>
<dbReference type="PANTHER" id="PTHR32027:SF0">
    <property type="entry name" value="CYTOSINE DEAMINASE"/>
    <property type="match status" value="1"/>
</dbReference>
<evidence type="ECO:0000313" key="3">
    <source>
        <dbReference type="Proteomes" id="UP001442364"/>
    </source>
</evidence>
<evidence type="ECO:0000313" key="2">
    <source>
        <dbReference type="EMBL" id="MEQ2380708.1"/>
    </source>
</evidence>
<dbReference type="Proteomes" id="UP001442364">
    <property type="component" value="Unassembled WGS sequence"/>
</dbReference>
<keyword evidence="3" id="KW-1185">Reference proteome</keyword>
<evidence type="ECO:0000259" key="1">
    <source>
        <dbReference type="Pfam" id="PF07969"/>
    </source>
</evidence>
<feature type="domain" description="Amidohydrolase 3" evidence="1">
    <location>
        <begin position="41"/>
        <end position="401"/>
    </location>
</feature>
<dbReference type="InterPro" id="IPR013108">
    <property type="entry name" value="Amidohydro_3"/>
</dbReference>
<dbReference type="Gene3D" id="2.30.40.10">
    <property type="entry name" value="Urease, subunit C, domain 1"/>
    <property type="match status" value="1"/>
</dbReference>
<dbReference type="InterPro" id="IPR032466">
    <property type="entry name" value="Metal_Hydrolase"/>
</dbReference>
<dbReference type="InterPro" id="IPR052349">
    <property type="entry name" value="Metallo-hydrolase_Enzymes"/>
</dbReference>
<dbReference type="EMBL" id="JBBMER010000013">
    <property type="protein sequence ID" value="MEQ2380708.1"/>
    <property type="molecule type" value="Genomic_DNA"/>
</dbReference>
<comment type="caution">
    <text evidence="2">The sequence shown here is derived from an EMBL/GenBank/DDBJ whole genome shotgun (WGS) entry which is preliminary data.</text>
</comment>
<dbReference type="SUPFAM" id="SSF51556">
    <property type="entry name" value="Metallo-dependent hydrolases"/>
    <property type="match status" value="1"/>
</dbReference>
<dbReference type="NCBIfam" id="NF006685">
    <property type="entry name" value="PRK09230.1"/>
    <property type="match status" value="1"/>
</dbReference>
<dbReference type="Pfam" id="PF07969">
    <property type="entry name" value="Amidohydro_3"/>
    <property type="match status" value="1"/>
</dbReference>
<gene>
    <name evidence="2" type="primary">codA</name>
    <name evidence="2" type="ORF">WMO14_12675</name>
</gene>
<sequence>MAGKKFINAKLKGYNELQEILVEDGVFKAIAPHIDVDSDCEIEDLGGKLTLPPYVDPHIHLDYVFTARKQGAANGTGTLFEGIQRWSETKSDLTIDEIKARAIKAVKMEVSHGVQFIRTHADVTDPNLTALKALLELKEELKDIVTIQIVSFPQEGMYSYKDGDKLVEEGLKMGADCVGGIPHFEYCREFGEKSIHKVVELAVKYDKLIDVHCDESDDPMSRFVELLTALSIVEGIGPKTTASHTCSLGSVDNSYAFRMMKNFKKAGLNFISCPTENIYLQGRQDTYPKRRGLTRVKELYENGINVCFAQDSIQDPWYPAGNGNLMNVLDNGIHIAQMMSFEEMDNCLDLITVNGAKTMNISDIYGIEAGKPANFIVVDARSEFEAVCERADVVASVRNGEYLFKKAPVVFEALSEFMA</sequence>
<organism evidence="2 3">
    <name type="scientific">[Lactobacillus] rogosae</name>
    <dbReference type="NCBI Taxonomy" id="706562"/>
    <lineage>
        <taxon>Bacteria</taxon>
        <taxon>Bacillati</taxon>
        <taxon>Bacillota</taxon>
        <taxon>Clostridia</taxon>
        <taxon>Lachnospirales</taxon>
        <taxon>Lachnospiraceae</taxon>
        <taxon>Lachnospira</taxon>
    </lineage>
</organism>
<proteinExistence type="predicted"/>